<evidence type="ECO:0000313" key="1">
    <source>
        <dbReference type="EMBL" id="UGO47889.1"/>
    </source>
</evidence>
<dbReference type="EMBL" id="OK499987">
    <property type="protein sequence ID" value="UGO47889.1"/>
    <property type="molecule type" value="Genomic_DNA"/>
</dbReference>
<reference evidence="1 2" key="1">
    <citation type="submission" date="2021-10" db="EMBL/GenBank/DDBJ databases">
        <authorList>
            <person name="Lavering E.D."/>
            <person name="James R."/>
            <person name="Fairholm J.D."/>
            <person name="Ogilvie B.H."/>
            <person name="Thurgood T.L."/>
            <person name="Robison R.A."/>
            <person name="Grose J.H."/>
        </authorList>
    </citation>
    <scope>NUCLEOTIDE SEQUENCE [LARGE SCALE GENOMIC DNA]</scope>
</reference>
<accession>A0AAE8YPK5</accession>
<dbReference type="Proteomes" id="UP000827753">
    <property type="component" value="Segment"/>
</dbReference>
<name>A0AAE8YPK5_9CAUD</name>
<protein>
    <submittedName>
        <fullName evidence="1">Uncharacterized protein</fullName>
    </submittedName>
</protein>
<gene>
    <name evidence="1" type="ORF">MRDARSEY_57</name>
</gene>
<sequence length="103" mass="12431">MINETEKISLMYGERLGDYTIEINLMRIFTSKSGFTRYYNEYYDAVIYKKIERKFWFGHRTQKVFAIKWDTNGATLTDMVSLLKARVKEFKSEDIENLRYINM</sequence>
<keyword evidence="2" id="KW-1185">Reference proteome</keyword>
<organism evidence="1 2">
    <name type="scientific">Bacillus phage vB_BanS_MrDarsey</name>
    <dbReference type="NCBI Taxonomy" id="2894787"/>
    <lineage>
        <taxon>Viruses</taxon>
        <taxon>Duplodnaviria</taxon>
        <taxon>Heunggongvirae</taxon>
        <taxon>Uroviricota</taxon>
        <taxon>Caudoviricetes</taxon>
        <taxon>Joanripponvirinae</taxon>
        <taxon>Tsamsavirus</taxon>
        <taxon>Tsamsavirus mrdarsey</taxon>
    </lineage>
</organism>
<proteinExistence type="predicted"/>
<evidence type="ECO:0000313" key="2">
    <source>
        <dbReference type="Proteomes" id="UP000827753"/>
    </source>
</evidence>